<dbReference type="Proteomes" id="UP000314985">
    <property type="component" value="Chromosome 8"/>
</dbReference>
<evidence type="ECO:0000313" key="17">
    <source>
        <dbReference type="Proteomes" id="UP000314985"/>
    </source>
</evidence>
<dbReference type="Proteomes" id="UP000694728">
    <property type="component" value="Unplaced"/>
</dbReference>
<protein>
    <recommendedName>
        <fullName evidence="5">Mitochondria-eating protein</fullName>
    </recommendedName>
    <alternativeName>
        <fullName evidence="12">Spermatogenesis-associated protein 18</fullName>
    </alternativeName>
</protein>
<dbReference type="Ensembl" id="ENSSSCT00070032109.1">
    <property type="protein sequence ID" value="ENSSSCP00070026783.1"/>
    <property type="gene ID" value="ENSSSCG00070016283.1"/>
</dbReference>
<feature type="compositionally biased region" description="Basic and acidic residues" evidence="13">
    <location>
        <begin position="181"/>
        <end position="213"/>
    </location>
</feature>
<dbReference type="ExpressionAtlas" id="A0A4X1UCQ7">
    <property type="expression patterns" value="baseline and differential"/>
</dbReference>
<evidence type="ECO:0000256" key="3">
    <source>
        <dbReference type="ARBA" id="ARBA00004496"/>
    </source>
</evidence>
<organism evidence="16 17">
    <name type="scientific">Sus scrofa</name>
    <name type="common">Pig</name>
    <dbReference type="NCBI Taxonomy" id="9823"/>
    <lineage>
        <taxon>Eukaryota</taxon>
        <taxon>Metazoa</taxon>
        <taxon>Chordata</taxon>
        <taxon>Craniata</taxon>
        <taxon>Vertebrata</taxon>
        <taxon>Euteleostomi</taxon>
        <taxon>Mammalia</taxon>
        <taxon>Eutheria</taxon>
        <taxon>Laurasiatheria</taxon>
        <taxon>Artiodactyla</taxon>
        <taxon>Suina</taxon>
        <taxon>Suidae</taxon>
        <taxon>Sus</taxon>
    </lineage>
</organism>
<feature type="compositionally biased region" description="Low complexity" evidence="13">
    <location>
        <begin position="253"/>
        <end position="267"/>
    </location>
</feature>
<feature type="compositionally biased region" description="Low complexity" evidence="13">
    <location>
        <begin position="299"/>
        <end position="315"/>
    </location>
</feature>
<dbReference type="InterPro" id="IPR031981">
    <property type="entry name" value="MIEAP_C"/>
</dbReference>
<evidence type="ECO:0000256" key="6">
    <source>
        <dbReference type="ARBA" id="ARBA00022490"/>
    </source>
</evidence>
<evidence type="ECO:0000256" key="5">
    <source>
        <dbReference type="ARBA" id="ARBA00019863"/>
    </source>
</evidence>
<comment type="similarity">
    <text evidence="4">Belongs to the MIEAP family.</text>
</comment>
<feature type="compositionally biased region" description="Basic residues" evidence="13">
    <location>
        <begin position="268"/>
        <end position="298"/>
    </location>
</feature>
<sequence length="565" mass="63960">MADNLRKLVSTESLRSMQDKLENWLREYNNNSCDQNLNYCLELIEQVAKVQGQLFGILTTAAQEGGHYDGVETIKSRLLPWLEASFTAASLGKPVDSKIPSLQDTFDKERQKESVIRDRNIHQLDADLNTTRNQLNQVQDDLAETEKTLEETKNRSAISLLAAEEEINQLRKQLKCLQAQEESRHRPPEHRSSEKRGSERRRVEPRGVDRCGADRCGTAQRKAEEICDYEKQLRTLKDEIAVLSAEKSVLQGRSTRSRSPSPASCSRSRSHSHSRSRSHSHSRSGSHSRSHSRNHSRSRSASPSTAVSRVRSPSPNRAKLSSVARKAALLSRFSDAYSQARLDAQCLLRRCIDKAETVQRIIYIATVEAFHVAKMAFRHFKIRVRKSLTPSYAGSNDFEDAVLDYIICHLDLYDSQSSVNDVIRAMNVNPKISFPPEVDFCLLSNFIQEICCIAFAMQTLDPPLDIAFGADGEIFNDCKYRRSYDSDFTAPLVFYHVWPALMENDCVIMKGEAVTRRGAFWNSVRSVTRCRSRSLSPICPRSRVGLSTISRSRSPSPIRCGLPRF</sequence>
<feature type="domain" description="Mitochondria-eating protein C-terminal" evidence="14">
    <location>
        <begin position="325"/>
        <end position="515"/>
    </location>
</feature>
<keyword evidence="10" id="KW-0496">Mitochondrion</keyword>
<evidence type="ECO:0000256" key="1">
    <source>
        <dbReference type="ARBA" id="ARBA00004294"/>
    </source>
</evidence>
<reference evidence="16 17" key="1">
    <citation type="submission" date="2017-08" db="EMBL/GenBank/DDBJ databases">
        <title>USMARCv1.0.</title>
        <authorList>
            <person name="Hannum G.I."/>
            <person name="Koren S."/>
            <person name="Schroeder S.G."/>
            <person name="Chin S.C."/>
            <person name="Nonneman D.J."/>
            <person name="Becker S.A."/>
            <person name="Rosen B.D."/>
            <person name="Bickhart D.M."/>
            <person name="Putnam N.H."/>
            <person name="Green R.E."/>
            <person name="Tuggle C.K."/>
            <person name="Liu H."/>
            <person name="Rohrer G.A."/>
            <person name="Warr A."/>
            <person name="Hall R."/>
            <person name="Kim K."/>
            <person name="Hume D.A."/>
            <person name="Talbot R."/>
            <person name="Chow W."/>
            <person name="Howe K."/>
            <person name="Schwartz A.S."/>
            <person name="Watson M."/>
            <person name="Archibald A.L."/>
            <person name="Phillippy A.M."/>
            <person name="Smith T.P.L."/>
        </authorList>
    </citation>
    <scope>NUCLEOTIDE SEQUENCE [LARGE SCALE GENOMIC DNA]</scope>
</reference>
<dbReference type="Ensembl" id="ENSSSCT00055045077.1">
    <property type="protein sequence ID" value="ENSSSCP00055035913.1"/>
    <property type="gene ID" value="ENSSSCG00055022833.1"/>
</dbReference>
<dbReference type="GO" id="GO:0005759">
    <property type="term" value="C:mitochondrial matrix"/>
    <property type="evidence" value="ECO:0007669"/>
    <property type="project" value="UniProtKB-SubCell"/>
</dbReference>
<evidence type="ECO:0000256" key="2">
    <source>
        <dbReference type="ARBA" id="ARBA00004305"/>
    </source>
</evidence>
<dbReference type="Proteomes" id="UP000694720">
    <property type="component" value="Unplaced"/>
</dbReference>
<feature type="region of interest" description="Disordered" evidence="13">
    <location>
        <begin position="178"/>
        <end position="213"/>
    </location>
</feature>
<keyword evidence="6" id="KW-0963">Cytoplasm</keyword>
<dbReference type="GO" id="GO:0035694">
    <property type="term" value="P:mitochondrial protein catabolic process"/>
    <property type="evidence" value="ECO:0007669"/>
    <property type="project" value="InterPro"/>
</dbReference>
<evidence type="ECO:0000256" key="7">
    <source>
        <dbReference type="ARBA" id="ARBA00022787"/>
    </source>
</evidence>
<reference evidence="16" key="2">
    <citation type="submission" date="2025-05" db="UniProtKB">
        <authorList>
            <consortium name="Ensembl"/>
        </authorList>
    </citation>
    <scope>IDENTIFICATION</scope>
</reference>
<feature type="region of interest" description="Disordered" evidence="13">
    <location>
        <begin position="248"/>
        <end position="321"/>
    </location>
</feature>
<comment type="subcellular location">
    <subcellularLocation>
        <location evidence="3">Cytoplasm</location>
    </subcellularLocation>
    <subcellularLocation>
        <location evidence="2">Mitochondrion matrix</location>
    </subcellularLocation>
    <subcellularLocation>
        <location evidence="1">Mitochondrion outer membrane</location>
    </subcellularLocation>
</comment>
<dbReference type="GO" id="GO:0005741">
    <property type="term" value="C:mitochondrial outer membrane"/>
    <property type="evidence" value="ECO:0007669"/>
    <property type="project" value="UniProtKB-SubCell"/>
</dbReference>
<gene>
    <name evidence="15" type="primary">SPATA18</name>
</gene>
<evidence type="ECO:0000256" key="10">
    <source>
        <dbReference type="ARBA" id="ARBA00023128"/>
    </source>
</evidence>
<evidence type="ECO:0000256" key="12">
    <source>
        <dbReference type="ARBA" id="ARBA00032687"/>
    </source>
</evidence>
<name>A0A4X1UCQ7_PIG</name>
<evidence type="ECO:0000256" key="8">
    <source>
        <dbReference type="ARBA" id="ARBA00023054"/>
    </source>
</evidence>
<evidence type="ECO:0000256" key="11">
    <source>
        <dbReference type="ARBA" id="ARBA00023136"/>
    </source>
</evidence>
<dbReference type="PANTHER" id="PTHR21771">
    <property type="entry name" value="MITOCHONDRIA-EATING PROTEIN-RELATED"/>
    <property type="match status" value="1"/>
</dbReference>
<dbReference type="Proteomes" id="UP000694724">
    <property type="component" value="Unplaced"/>
</dbReference>
<evidence type="ECO:0000256" key="9">
    <source>
        <dbReference type="ARBA" id="ARBA00023121"/>
    </source>
</evidence>
<dbReference type="InterPro" id="IPR026169">
    <property type="entry name" value="MIEAP"/>
</dbReference>
<keyword evidence="8" id="KW-0175">Coiled coil</keyword>
<accession>A0A4X1UCQ7</accession>
<dbReference type="Ensembl" id="ENSSSCT00045014333.1">
    <property type="protein sequence ID" value="ENSSSCP00045009921.1"/>
    <property type="gene ID" value="ENSSSCG00045008496.1"/>
</dbReference>
<keyword evidence="11" id="KW-0472">Membrane</keyword>
<keyword evidence="7" id="KW-1000">Mitochondrion outer membrane</keyword>
<dbReference type="GO" id="GO:0008289">
    <property type="term" value="F:lipid binding"/>
    <property type="evidence" value="ECO:0007669"/>
    <property type="project" value="UniProtKB-KW"/>
</dbReference>
<dbReference type="Ensembl" id="ENSSSCT00035006925.1">
    <property type="protein sequence ID" value="ENSSSCP00035002391.1"/>
    <property type="gene ID" value="ENSSSCG00035005525.1"/>
</dbReference>
<evidence type="ECO:0000259" key="14">
    <source>
        <dbReference type="Pfam" id="PF16026"/>
    </source>
</evidence>
<keyword evidence="9" id="KW-0446">Lipid-binding</keyword>
<evidence type="ECO:0000313" key="16">
    <source>
        <dbReference type="Ensembl" id="ENSSSCP00070026783.1"/>
    </source>
</evidence>
<evidence type="ECO:0000256" key="4">
    <source>
        <dbReference type="ARBA" id="ARBA00008233"/>
    </source>
</evidence>
<evidence type="ECO:0000313" key="15">
    <source>
        <dbReference type="Ensembl" id="ENSSSCP00035002391.1"/>
    </source>
</evidence>
<dbReference type="AlphaFoldDB" id="A0A4X1UCQ7"/>
<dbReference type="Pfam" id="PF16026">
    <property type="entry name" value="MIEAP"/>
    <property type="match status" value="1"/>
</dbReference>
<proteinExistence type="inferred from homology"/>
<dbReference type="PANTHER" id="PTHR21771:SF0">
    <property type="entry name" value="MITOCHONDRIA-EATING PROTEIN"/>
    <property type="match status" value="1"/>
</dbReference>
<evidence type="ECO:0000256" key="13">
    <source>
        <dbReference type="SAM" id="MobiDB-lite"/>
    </source>
</evidence>